<dbReference type="InterPro" id="IPR017143">
    <property type="entry name" value="UCP037225"/>
</dbReference>
<dbReference type="AlphaFoldDB" id="A0A545UFF6"/>
<proteinExistence type="predicted"/>
<dbReference type="Pfam" id="PF14255">
    <property type="entry name" value="Zn_ribbon_21"/>
    <property type="match status" value="1"/>
</dbReference>
<sequence>MVNQLKEAAVQCPYCWEQIEVLIDCSVDSQSYVEDCQVCCRPIVFDISIDEFDNFTVEVKSEDD</sequence>
<dbReference type="RefSeq" id="WP_142892711.1">
    <property type="nucleotide sequence ID" value="NZ_ML660162.1"/>
</dbReference>
<accession>A0A545UFF6</accession>
<evidence type="ECO:0000313" key="2">
    <source>
        <dbReference type="Proteomes" id="UP000315439"/>
    </source>
</evidence>
<keyword evidence="2" id="KW-1185">Reference proteome</keyword>
<organism evidence="1 2">
    <name type="scientific">Aliikangiella coralliicola</name>
    <dbReference type="NCBI Taxonomy" id="2592383"/>
    <lineage>
        <taxon>Bacteria</taxon>
        <taxon>Pseudomonadati</taxon>
        <taxon>Pseudomonadota</taxon>
        <taxon>Gammaproteobacteria</taxon>
        <taxon>Oceanospirillales</taxon>
        <taxon>Pleioneaceae</taxon>
        <taxon>Aliikangiella</taxon>
    </lineage>
</organism>
<comment type="caution">
    <text evidence="1">The sequence shown here is derived from an EMBL/GenBank/DDBJ whole genome shotgun (WGS) entry which is preliminary data.</text>
</comment>
<name>A0A545UFF6_9GAMM</name>
<dbReference type="EMBL" id="VIKS01000004">
    <property type="protein sequence ID" value="TQV88202.1"/>
    <property type="molecule type" value="Genomic_DNA"/>
</dbReference>
<protein>
    <submittedName>
        <fullName evidence="1">CPXCG motif-containing cysteine-rich protein</fullName>
    </submittedName>
</protein>
<dbReference type="PIRSF" id="PIRSF037225">
    <property type="entry name" value="UCP037225"/>
    <property type="match status" value="1"/>
</dbReference>
<reference evidence="1 2" key="1">
    <citation type="submission" date="2019-07" db="EMBL/GenBank/DDBJ databases">
        <title>Draft genome for Aliikangiella sp. M105.</title>
        <authorList>
            <person name="Wang G."/>
        </authorList>
    </citation>
    <scope>NUCLEOTIDE SEQUENCE [LARGE SCALE GENOMIC DNA]</scope>
    <source>
        <strain evidence="1 2">M105</strain>
    </source>
</reference>
<dbReference type="OrthoDB" id="9814566at2"/>
<evidence type="ECO:0000313" key="1">
    <source>
        <dbReference type="EMBL" id="TQV88202.1"/>
    </source>
</evidence>
<gene>
    <name evidence="1" type="ORF">FLL46_06650</name>
</gene>
<dbReference type="Proteomes" id="UP000315439">
    <property type="component" value="Unassembled WGS sequence"/>
</dbReference>
<dbReference type="InterPro" id="IPR025990">
    <property type="entry name" value="zinc_ribbon_bacterial"/>
</dbReference>